<evidence type="ECO:0000313" key="3">
    <source>
        <dbReference type="EMBL" id="ODM90458.1"/>
    </source>
</evidence>
<comment type="caution">
    <text evidence="3">The sequence shown here is derived from an EMBL/GenBank/DDBJ whole genome shotgun (WGS) entry which is preliminary data.</text>
</comment>
<evidence type="ECO:0000256" key="2">
    <source>
        <dbReference type="SAM" id="MobiDB-lite"/>
    </source>
</evidence>
<gene>
    <name evidence="3" type="ORF">Ocin01_16218</name>
</gene>
<accession>A0A1D2MBT3</accession>
<feature type="region of interest" description="Disordered" evidence="2">
    <location>
        <begin position="1"/>
        <end position="24"/>
    </location>
</feature>
<dbReference type="Proteomes" id="UP000094527">
    <property type="component" value="Unassembled WGS sequence"/>
</dbReference>
<organism evidence="3 4">
    <name type="scientific">Orchesella cincta</name>
    <name type="common">Springtail</name>
    <name type="synonym">Podura cincta</name>
    <dbReference type="NCBI Taxonomy" id="48709"/>
    <lineage>
        <taxon>Eukaryota</taxon>
        <taxon>Metazoa</taxon>
        <taxon>Ecdysozoa</taxon>
        <taxon>Arthropoda</taxon>
        <taxon>Hexapoda</taxon>
        <taxon>Collembola</taxon>
        <taxon>Entomobryomorpha</taxon>
        <taxon>Entomobryoidea</taxon>
        <taxon>Orchesellidae</taxon>
        <taxon>Orchesellinae</taxon>
        <taxon>Orchesella</taxon>
    </lineage>
</organism>
<evidence type="ECO:0000313" key="4">
    <source>
        <dbReference type="Proteomes" id="UP000094527"/>
    </source>
</evidence>
<dbReference type="EMBL" id="LJIJ01001951">
    <property type="protein sequence ID" value="ODM90458.1"/>
    <property type="molecule type" value="Genomic_DNA"/>
</dbReference>
<reference evidence="3 4" key="1">
    <citation type="journal article" date="2016" name="Genome Biol. Evol.">
        <title>Gene Family Evolution Reflects Adaptation to Soil Environmental Stressors in the Genome of the Collembolan Orchesella cincta.</title>
        <authorList>
            <person name="Faddeeva-Vakhrusheva A."/>
            <person name="Derks M.F."/>
            <person name="Anvar S.Y."/>
            <person name="Agamennone V."/>
            <person name="Suring W."/>
            <person name="Smit S."/>
            <person name="van Straalen N.M."/>
            <person name="Roelofs D."/>
        </authorList>
    </citation>
    <scope>NUCLEOTIDE SEQUENCE [LARGE SCALE GENOMIC DNA]</scope>
    <source>
        <tissue evidence="3">Mixed pool</tissue>
    </source>
</reference>
<dbReference type="AlphaFoldDB" id="A0A1D2MBT3"/>
<keyword evidence="4" id="KW-1185">Reference proteome</keyword>
<protein>
    <submittedName>
        <fullName evidence="3">V-type proton ATPase subunit D</fullName>
    </submittedName>
</protein>
<proteinExistence type="predicted"/>
<name>A0A1D2MBT3_ORCCI</name>
<feature type="coiled-coil region" evidence="1">
    <location>
        <begin position="318"/>
        <end position="345"/>
    </location>
</feature>
<evidence type="ECO:0000256" key="1">
    <source>
        <dbReference type="SAM" id="Coils"/>
    </source>
</evidence>
<feature type="region of interest" description="Disordered" evidence="2">
    <location>
        <begin position="240"/>
        <end position="278"/>
    </location>
</feature>
<keyword evidence="1" id="KW-0175">Coiled coil</keyword>
<sequence>MEVDSDFEENNTISSSDECFHGSYQHDESLEKAMKANENAKLDNPDIFADNLFVEWDFERFLQFNQPAGQQPIEPPIDQYPSLPVSETTSSATGNGIDNMFQEDAFPSAQMPHQADKHVSTPSESISSVFSDGLQSLTAEKSEDYQKCRDNQLTTLEPALRVNYAMMNESMSTPHQMATATESVIVPEPENALLIQLQPLSNTFSNPQNWMETSAMTFNFGANNTEPGAAALTIHNGDDLGSENMQNTFAPPNRQGTKRKQGNSAPPKRREKKTFLHQSTDLNNPDVVRAKKAWERRVKDKKKIENLKEENCTLKVELKKVANENIELKGKLQAAEEKIKQTQATQSSQIANPEQTVKMLDYFQEFVSTLPEKCEIVITQHLAEIRAPLLTMEGMQRTRQSQEKVVAASSGVPLKLKAVFSAPEESL</sequence>
<feature type="compositionally biased region" description="Basic residues" evidence="2">
    <location>
        <begin position="256"/>
        <end position="272"/>
    </location>
</feature>